<keyword evidence="5 6" id="KW-0539">Nucleus</keyword>
<protein>
    <recommendedName>
        <fullName evidence="6">DNA sliding clamp PCNA</fullName>
    </recommendedName>
</protein>
<dbReference type="InterPro" id="IPR046938">
    <property type="entry name" value="DNA_clamp_sf"/>
</dbReference>
<dbReference type="InterPro" id="IPR022649">
    <property type="entry name" value="Pr_cel_nuc_antig_C"/>
</dbReference>
<dbReference type="FunFam" id="3.10.150.10:FF:000006">
    <property type="entry name" value="Proliferating cell nuclear antigen"/>
    <property type="match status" value="1"/>
</dbReference>
<evidence type="ECO:0000259" key="8">
    <source>
        <dbReference type="Pfam" id="PF00705"/>
    </source>
</evidence>
<dbReference type="GO" id="GO:0006272">
    <property type="term" value="P:leading strand elongation"/>
    <property type="evidence" value="ECO:0007669"/>
    <property type="project" value="TreeGrafter"/>
</dbReference>
<dbReference type="GO" id="GO:0006298">
    <property type="term" value="P:mismatch repair"/>
    <property type="evidence" value="ECO:0007669"/>
    <property type="project" value="TreeGrafter"/>
</dbReference>
<dbReference type="Gene3D" id="3.10.150.10">
    <property type="entry name" value="DNA Polymerase III, subunit A, domain 2"/>
    <property type="match status" value="2"/>
</dbReference>
<dbReference type="OrthoDB" id="534348at2759"/>
<dbReference type="InterPro" id="IPR022648">
    <property type="entry name" value="Pr_cel_nuc_antig_N"/>
</dbReference>
<evidence type="ECO:0000256" key="4">
    <source>
        <dbReference type="ARBA" id="ARBA00023125"/>
    </source>
</evidence>
<organism evidence="10 11">
    <name type="scientific">Galdieria partita</name>
    <dbReference type="NCBI Taxonomy" id="83374"/>
    <lineage>
        <taxon>Eukaryota</taxon>
        <taxon>Rhodophyta</taxon>
        <taxon>Bangiophyceae</taxon>
        <taxon>Galdieriales</taxon>
        <taxon>Galdieriaceae</taxon>
        <taxon>Galdieria</taxon>
    </lineage>
</organism>
<comment type="subcellular location">
    <subcellularLocation>
        <location evidence="1 6">Nucleus</location>
    </subcellularLocation>
</comment>
<dbReference type="GO" id="GO:0006275">
    <property type="term" value="P:regulation of DNA replication"/>
    <property type="evidence" value="ECO:0007669"/>
    <property type="project" value="InterPro"/>
</dbReference>
<evidence type="ECO:0000313" key="11">
    <source>
        <dbReference type="Proteomes" id="UP001061958"/>
    </source>
</evidence>
<dbReference type="InterPro" id="IPR022659">
    <property type="entry name" value="Pr_cel_nuc_antig_CS"/>
</dbReference>
<keyword evidence="4 7" id="KW-0238">DNA-binding</keyword>
<comment type="function">
    <text evidence="6">This protein is an auxiliary protein of DNA polymerase delta and is involved in the control of eukaryotic DNA replication by increasing the polymerase's processivity during elongation of the leading strand.</text>
</comment>
<dbReference type="AlphaFoldDB" id="A0A9C7Q0V5"/>
<gene>
    <name evidence="10" type="ORF">GpartN1_g5821.t1</name>
</gene>
<evidence type="ECO:0000256" key="2">
    <source>
        <dbReference type="ARBA" id="ARBA00010462"/>
    </source>
</evidence>
<dbReference type="PROSITE" id="PS01251">
    <property type="entry name" value="PCNA_1"/>
    <property type="match status" value="1"/>
</dbReference>
<evidence type="ECO:0000313" key="10">
    <source>
        <dbReference type="EMBL" id="GJQ14030.1"/>
    </source>
</evidence>
<name>A0A9C7Q0V5_9RHOD</name>
<dbReference type="CDD" id="cd00577">
    <property type="entry name" value="PCNA"/>
    <property type="match status" value="1"/>
</dbReference>
<comment type="similarity">
    <text evidence="2 7">Belongs to the PCNA family.</text>
</comment>
<dbReference type="PANTHER" id="PTHR11352:SF0">
    <property type="entry name" value="PROLIFERATING CELL NUCLEAR ANTIGEN"/>
    <property type="match status" value="1"/>
</dbReference>
<reference evidence="10" key="1">
    <citation type="journal article" date="2022" name="Proc. Natl. Acad. Sci. U.S.A.">
        <title>Life cycle and functional genomics of the unicellular red alga Galdieria for elucidating algal and plant evolution and industrial use.</title>
        <authorList>
            <person name="Hirooka S."/>
            <person name="Itabashi T."/>
            <person name="Ichinose T.M."/>
            <person name="Onuma R."/>
            <person name="Fujiwara T."/>
            <person name="Yamashita S."/>
            <person name="Jong L.W."/>
            <person name="Tomita R."/>
            <person name="Iwane A.H."/>
            <person name="Miyagishima S.Y."/>
        </authorList>
    </citation>
    <scope>NUCLEOTIDE SEQUENCE</scope>
    <source>
        <strain evidence="10">NBRC 102759</strain>
    </source>
</reference>
<evidence type="ECO:0000256" key="7">
    <source>
        <dbReference type="RuleBase" id="RU003671"/>
    </source>
</evidence>
<comment type="caution">
    <text evidence="10">The sequence shown here is derived from an EMBL/GenBank/DDBJ whole genome shotgun (WGS) entry which is preliminary data.</text>
</comment>
<proteinExistence type="inferred from homology"/>
<keyword evidence="3 7" id="KW-0235">DNA replication</keyword>
<evidence type="ECO:0000256" key="3">
    <source>
        <dbReference type="ARBA" id="ARBA00022705"/>
    </source>
</evidence>
<feature type="domain" description="Proliferating cell nuclear antigen PCNA C-terminal" evidence="9">
    <location>
        <begin position="140"/>
        <end position="268"/>
    </location>
</feature>
<dbReference type="Pfam" id="PF00705">
    <property type="entry name" value="PCNA_N"/>
    <property type="match status" value="1"/>
</dbReference>
<keyword evidence="11" id="KW-1185">Reference proteome</keyword>
<dbReference type="SUPFAM" id="SSF55979">
    <property type="entry name" value="DNA clamp"/>
    <property type="match status" value="2"/>
</dbReference>
<dbReference type="HAMAP" id="MF_00317">
    <property type="entry name" value="DNApol_clamp_arch"/>
    <property type="match status" value="1"/>
</dbReference>
<reference evidence="10" key="2">
    <citation type="submission" date="2022-01" db="EMBL/GenBank/DDBJ databases">
        <authorList>
            <person name="Hirooka S."/>
            <person name="Miyagishima S.Y."/>
        </authorList>
    </citation>
    <scope>NUCLEOTIDE SEQUENCE</scope>
    <source>
        <strain evidence="10">NBRC 102759</strain>
    </source>
</reference>
<dbReference type="FunFam" id="3.10.150.10:FF:000008">
    <property type="entry name" value="Proliferating cell nuclear antigen"/>
    <property type="match status" value="1"/>
</dbReference>
<dbReference type="Proteomes" id="UP001061958">
    <property type="component" value="Unassembled WGS sequence"/>
</dbReference>
<dbReference type="GO" id="GO:0030337">
    <property type="term" value="F:DNA polymerase processivity factor activity"/>
    <property type="evidence" value="ECO:0007669"/>
    <property type="project" value="InterPro"/>
</dbReference>
<dbReference type="GO" id="GO:0003677">
    <property type="term" value="F:DNA binding"/>
    <property type="evidence" value="ECO:0007669"/>
    <property type="project" value="UniProtKB-KW"/>
</dbReference>
<dbReference type="GO" id="GO:0043626">
    <property type="term" value="C:PCNA complex"/>
    <property type="evidence" value="ECO:0007669"/>
    <property type="project" value="TreeGrafter"/>
</dbReference>
<evidence type="ECO:0000256" key="6">
    <source>
        <dbReference type="RuleBase" id="RU000641"/>
    </source>
</evidence>
<dbReference type="InterPro" id="IPR000730">
    <property type="entry name" value="Pr_cel_nuc_antig"/>
</dbReference>
<accession>A0A9C7Q0V5</accession>
<evidence type="ECO:0000259" key="9">
    <source>
        <dbReference type="Pfam" id="PF02747"/>
    </source>
</evidence>
<dbReference type="Pfam" id="PF02747">
    <property type="entry name" value="PCNA_C"/>
    <property type="match status" value="1"/>
</dbReference>
<sequence>MVSKEEQNSSSSFQFEARLTQASLIKKILEAIKDLVTDANFDCSAEGLSLQAMDSSHVSLVSMVLHAQGFEMFQCQRAVSLGINLASLTKILKCAGNDDSITLRADEKGDKAEFVFESQSQDRLSEFELKLMDIDSEHLGIPDTKYSAVVEMPSSEYRRICSDLGLMGDTVRISVSKESVKFQVDGDIGKGSVCLHPSSVVDKPTEVVKISLEEPVDMIFSIRYLNNFAKAAPLSDTVTLSLSKDFPLQVEFKFGEQMGYLRYYLAPKID</sequence>
<evidence type="ECO:0000256" key="1">
    <source>
        <dbReference type="ARBA" id="ARBA00004123"/>
    </source>
</evidence>
<dbReference type="PRINTS" id="PR00339">
    <property type="entry name" value="PCNACYCLIN"/>
</dbReference>
<evidence type="ECO:0000256" key="5">
    <source>
        <dbReference type="ARBA" id="ARBA00023242"/>
    </source>
</evidence>
<dbReference type="GO" id="GO:0019985">
    <property type="term" value="P:translesion synthesis"/>
    <property type="evidence" value="ECO:0007669"/>
    <property type="project" value="TreeGrafter"/>
</dbReference>
<dbReference type="EMBL" id="BQMJ01000050">
    <property type="protein sequence ID" value="GJQ14030.1"/>
    <property type="molecule type" value="Genomic_DNA"/>
</dbReference>
<dbReference type="PANTHER" id="PTHR11352">
    <property type="entry name" value="PROLIFERATING CELL NUCLEAR ANTIGEN"/>
    <property type="match status" value="1"/>
</dbReference>
<feature type="domain" description="Proliferating cell nuclear antigen PCNA N-terminal" evidence="8">
    <location>
        <begin position="15"/>
        <end position="137"/>
    </location>
</feature>
<dbReference type="NCBIfam" id="TIGR00590">
    <property type="entry name" value="pcna"/>
    <property type="match status" value="1"/>
</dbReference>